<dbReference type="Proteomes" id="UP000239209">
    <property type="component" value="Unassembled WGS sequence"/>
</dbReference>
<dbReference type="SUPFAM" id="SSF52540">
    <property type="entry name" value="P-loop containing nucleoside triphosphate hydrolases"/>
    <property type="match status" value="1"/>
</dbReference>
<comment type="caution">
    <text evidence="2">The sequence shown here is derived from an EMBL/GenBank/DDBJ whole genome shotgun (WGS) entry which is preliminary data.</text>
</comment>
<dbReference type="InterPro" id="IPR050625">
    <property type="entry name" value="ParA/MinD_ATPase"/>
</dbReference>
<dbReference type="Pfam" id="PF26563">
    <property type="entry name" value="Rv3660c_N"/>
    <property type="match status" value="1"/>
</dbReference>
<dbReference type="InterPro" id="IPR059050">
    <property type="entry name" value="Rv3660c_N"/>
</dbReference>
<keyword evidence="3" id="KW-1185">Reference proteome</keyword>
<dbReference type="GO" id="GO:0009898">
    <property type="term" value="C:cytoplasmic side of plasma membrane"/>
    <property type="evidence" value="ECO:0007669"/>
    <property type="project" value="TreeGrafter"/>
</dbReference>
<dbReference type="PANTHER" id="PTHR43384">
    <property type="entry name" value="SEPTUM SITE-DETERMINING PROTEIN MIND HOMOLOG, CHLOROPLASTIC-RELATED"/>
    <property type="match status" value="1"/>
</dbReference>
<accession>A0A2T0S7Q5</accession>
<feature type="domain" description="Rv3660c-like CheY-like N-terminal" evidence="1">
    <location>
        <begin position="21"/>
        <end position="127"/>
    </location>
</feature>
<evidence type="ECO:0000313" key="2">
    <source>
        <dbReference type="EMBL" id="PRY29425.1"/>
    </source>
</evidence>
<dbReference type="InterPro" id="IPR027417">
    <property type="entry name" value="P-loop_NTPase"/>
</dbReference>
<gene>
    <name evidence="2" type="ORF">CLV70_106143</name>
</gene>
<sequence>MSARTAPPAGARPGPALPLVVTADPDLLDDLVRLAAAAGTEVDVAADPAAARSRYLGAALVLVGADQAVACLRAHLPRRSRTAVVGHEPIVHAAWEVAESLGAEHVAMLPAAEPWLTERFAAAARAEPPPAGRVLAVLGGRGGAGASILAGGLAVTAAREARRTLLLDADPLGGGLDLVLGWEQDDGLRWPALAEAGAHADPAALLKALPHRGDLVLLSFARDAPRPVPPQAMAVTMQVARDTRDVTVVDLPRHLDDAATLALAAADQTLLIVPAELRATAAAARVAAIARVHCAALSVVVRGPAPSRLKAREVARSLGLPLAGALRPEPGVCQRIERGVPPAVDGRGPLAELCAELLAQLSVVGEAA</sequence>
<dbReference type="InterPro" id="IPR022521">
    <property type="entry name" value="Rv3660c"/>
</dbReference>
<dbReference type="GO" id="GO:0005524">
    <property type="term" value="F:ATP binding"/>
    <property type="evidence" value="ECO:0007669"/>
    <property type="project" value="TreeGrafter"/>
</dbReference>
<dbReference type="GO" id="GO:0005829">
    <property type="term" value="C:cytosol"/>
    <property type="evidence" value="ECO:0007669"/>
    <property type="project" value="TreeGrafter"/>
</dbReference>
<dbReference type="GO" id="GO:0016887">
    <property type="term" value="F:ATP hydrolysis activity"/>
    <property type="evidence" value="ECO:0007669"/>
    <property type="project" value="TreeGrafter"/>
</dbReference>
<dbReference type="EMBL" id="PVZG01000006">
    <property type="protein sequence ID" value="PRY29425.1"/>
    <property type="molecule type" value="Genomic_DNA"/>
</dbReference>
<proteinExistence type="predicted"/>
<dbReference type="PANTHER" id="PTHR43384:SF11">
    <property type="entry name" value="SEPTUM SITE DETERMINING PROTEIN"/>
    <property type="match status" value="1"/>
</dbReference>
<dbReference type="AlphaFoldDB" id="A0A2T0S7Q5"/>
<reference evidence="2 3" key="1">
    <citation type="submission" date="2018-03" db="EMBL/GenBank/DDBJ databases">
        <title>Genomic Encyclopedia of Archaeal and Bacterial Type Strains, Phase II (KMG-II): from individual species to whole genera.</title>
        <authorList>
            <person name="Goeker M."/>
        </authorList>
    </citation>
    <scope>NUCLEOTIDE SEQUENCE [LARGE SCALE GENOMIC DNA]</scope>
    <source>
        <strain evidence="2 3">DSM 45348</strain>
    </source>
</reference>
<evidence type="ECO:0000259" key="1">
    <source>
        <dbReference type="Pfam" id="PF26563"/>
    </source>
</evidence>
<name>A0A2T0S7Q5_9ACTN</name>
<dbReference type="Gene3D" id="3.40.50.300">
    <property type="entry name" value="P-loop containing nucleotide triphosphate hydrolases"/>
    <property type="match status" value="1"/>
</dbReference>
<protein>
    <submittedName>
        <fullName evidence="2">Secretion/DNA translocation related CpaE-like protein</fullName>
    </submittedName>
</protein>
<evidence type="ECO:0000313" key="3">
    <source>
        <dbReference type="Proteomes" id="UP000239209"/>
    </source>
</evidence>
<dbReference type="GO" id="GO:0051782">
    <property type="term" value="P:negative regulation of cell division"/>
    <property type="evidence" value="ECO:0007669"/>
    <property type="project" value="TreeGrafter"/>
</dbReference>
<organism evidence="2 3">
    <name type="scientific">Pseudosporangium ferrugineum</name>
    <dbReference type="NCBI Taxonomy" id="439699"/>
    <lineage>
        <taxon>Bacteria</taxon>
        <taxon>Bacillati</taxon>
        <taxon>Actinomycetota</taxon>
        <taxon>Actinomycetes</taxon>
        <taxon>Micromonosporales</taxon>
        <taxon>Micromonosporaceae</taxon>
        <taxon>Pseudosporangium</taxon>
    </lineage>
</organism>
<dbReference type="NCBIfam" id="TIGR03815">
    <property type="entry name" value="CpaE_hom_Actino"/>
    <property type="match status" value="1"/>
</dbReference>
<dbReference type="OrthoDB" id="3252838at2"/>